<gene>
    <name evidence="1" type="ORF">F5878DRAFT_495433</name>
</gene>
<feature type="non-terminal residue" evidence="1">
    <location>
        <position position="1"/>
    </location>
</feature>
<sequence>YLIDKILFHAGTYEGLKHFTGMPVPDYQFWQQVAGNRLIAEQMDFNADEQHQLAVDNIDKLNQQQ</sequence>
<feature type="non-terminal residue" evidence="1">
    <location>
        <position position="65"/>
    </location>
</feature>
<protein>
    <submittedName>
        <fullName evidence="1">Uncharacterized protein</fullName>
    </submittedName>
</protein>
<dbReference type="Proteomes" id="UP001163846">
    <property type="component" value="Unassembled WGS sequence"/>
</dbReference>
<organism evidence="1 2">
    <name type="scientific">Lentinula raphanica</name>
    <dbReference type="NCBI Taxonomy" id="153919"/>
    <lineage>
        <taxon>Eukaryota</taxon>
        <taxon>Fungi</taxon>
        <taxon>Dikarya</taxon>
        <taxon>Basidiomycota</taxon>
        <taxon>Agaricomycotina</taxon>
        <taxon>Agaricomycetes</taxon>
        <taxon>Agaricomycetidae</taxon>
        <taxon>Agaricales</taxon>
        <taxon>Marasmiineae</taxon>
        <taxon>Omphalotaceae</taxon>
        <taxon>Lentinula</taxon>
    </lineage>
</organism>
<keyword evidence="2" id="KW-1185">Reference proteome</keyword>
<evidence type="ECO:0000313" key="2">
    <source>
        <dbReference type="Proteomes" id="UP001163846"/>
    </source>
</evidence>
<comment type="caution">
    <text evidence="1">The sequence shown here is derived from an EMBL/GenBank/DDBJ whole genome shotgun (WGS) entry which is preliminary data.</text>
</comment>
<reference evidence="1" key="1">
    <citation type="submission" date="2022-08" db="EMBL/GenBank/DDBJ databases">
        <authorList>
            <consortium name="DOE Joint Genome Institute"/>
            <person name="Min B."/>
            <person name="Riley R."/>
            <person name="Sierra-Patev S."/>
            <person name="Naranjo-Ortiz M."/>
            <person name="Looney B."/>
            <person name="Konkel Z."/>
            <person name="Slot J.C."/>
            <person name="Sakamoto Y."/>
            <person name="Steenwyk J.L."/>
            <person name="Rokas A."/>
            <person name="Carro J."/>
            <person name="Camarero S."/>
            <person name="Ferreira P."/>
            <person name="Molpeceres G."/>
            <person name="Ruiz-Duenas F.J."/>
            <person name="Serrano A."/>
            <person name="Henrissat B."/>
            <person name="Drula E."/>
            <person name="Hughes K.W."/>
            <person name="Mata J.L."/>
            <person name="Ishikawa N.K."/>
            <person name="Vargas-Isla R."/>
            <person name="Ushijima S."/>
            <person name="Smith C.A."/>
            <person name="Ahrendt S."/>
            <person name="Andreopoulos W."/>
            <person name="He G."/>
            <person name="Labutti K."/>
            <person name="Lipzen A."/>
            <person name="Ng V."/>
            <person name="Sandor L."/>
            <person name="Barry K."/>
            <person name="Martinez A.T."/>
            <person name="Xiao Y."/>
            <person name="Gibbons J.G."/>
            <person name="Terashima K."/>
            <person name="Hibbett D.S."/>
            <person name="Grigoriev I.V."/>
        </authorList>
    </citation>
    <scope>NUCLEOTIDE SEQUENCE</scope>
    <source>
        <strain evidence="1">TFB9207</strain>
    </source>
</reference>
<evidence type="ECO:0000313" key="1">
    <source>
        <dbReference type="EMBL" id="KAJ3831603.1"/>
    </source>
</evidence>
<accession>A0AA38NVW6</accession>
<proteinExistence type="predicted"/>
<dbReference type="EMBL" id="MU807351">
    <property type="protein sequence ID" value="KAJ3831603.1"/>
    <property type="molecule type" value="Genomic_DNA"/>
</dbReference>
<dbReference type="AlphaFoldDB" id="A0AA38NVW6"/>
<name>A0AA38NVW6_9AGAR</name>